<dbReference type="NCBIfam" id="TIGR02968">
    <property type="entry name" value="succ_dehyd_anc"/>
    <property type="match status" value="1"/>
</dbReference>
<dbReference type="SUPFAM" id="SSF81343">
    <property type="entry name" value="Fumarate reductase respiratory complex transmembrane subunits"/>
    <property type="match status" value="1"/>
</dbReference>
<name>A0A5S9PVT0_9GAMM</name>
<evidence type="ECO:0000256" key="14">
    <source>
        <dbReference type="ARBA" id="ARBA00023004"/>
    </source>
</evidence>
<dbReference type="EMBL" id="CACSIO010000012">
    <property type="protein sequence ID" value="CAA0109023.1"/>
    <property type="molecule type" value="Genomic_DNA"/>
</dbReference>
<keyword evidence="10 19" id="KW-0812">Transmembrane</keyword>
<protein>
    <recommendedName>
        <fullName evidence="4 16">Succinate dehydrogenase hydrophobic membrane anchor subunit</fullName>
    </recommendedName>
</protein>
<comment type="cofactor">
    <cofactor evidence="18">
        <name>heme</name>
        <dbReference type="ChEBI" id="CHEBI:30413"/>
    </cofactor>
    <text evidence="18">The heme is bound between the two transmembrane subunits.</text>
</comment>
<keyword evidence="7 16" id="KW-0997">Cell inner membrane</keyword>
<dbReference type="EMBL" id="CACSII010000005">
    <property type="protein sequence ID" value="CAA0096469.1"/>
    <property type="molecule type" value="Genomic_DNA"/>
</dbReference>
<evidence type="ECO:0000256" key="5">
    <source>
        <dbReference type="ARBA" id="ARBA00022448"/>
    </source>
</evidence>
<evidence type="ECO:0000256" key="2">
    <source>
        <dbReference type="ARBA" id="ARBA00004429"/>
    </source>
</evidence>
<dbReference type="GO" id="GO:0020037">
    <property type="term" value="F:heme binding"/>
    <property type="evidence" value="ECO:0007669"/>
    <property type="project" value="InterPro"/>
</dbReference>
<dbReference type="GO" id="GO:0009055">
    <property type="term" value="F:electron transfer activity"/>
    <property type="evidence" value="ECO:0007669"/>
    <property type="project" value="TreeGrafter"/>
</dbReference>
<comment type="subcellular location">
    <subcellularLocation>
        <location evidence="2 16">Cell inner membrane</location>
        <topology evidence="2 16">Multi-pass membrane protein</topology>
    </subcellularLocation>
</comment>
<feature type="transmembrane region" description="Helical" evidence="19">
    <location>
        <begin position="98"/>
        <end position="120"/>
    </location>
</feature>
<proteinExistence type="predicted"/>
<dbReference type="CDD" id="cd03494">
    <property type="entry name" value="SQR_TypeC_SdhD"/>
    <property type="match status" value="1"/>
</dbReference>
<dbReference type="PANTHER" id="PTHR38689">
    <property type="entry name" value="SUCCINATE DEHYDROGENASE HYDROPHOBIC MEMBRANE ANCHOR SUBUNIT"/>
    <property type="match status" value="1"/>
</dbReference>
<keyword evidence="6 16" id="KW-1003">Cell membrane</keyword>
<dbReference type="InterPro" id="IPR034804">
    <property type="entry name" value="SQR/QFR_C/D"/>
</dbReference>
<dbReference type="OrthoDB" id="5612767at2"/>
<dbReference type="PIRSF" id="PIRSF000169">
    <property type="entry name" value="SDH_D"/>
    <property type="match status" value="1"/>
</dbReference>
<keyword evidence="14 18" id="KW-0408">Iron</keyword>
<evidence type="ECO:0000256" key="18">
    <source>
        <dbReference type="PIRSR" id="PIRSR000169-2"/>
    </source>
</evidence>
<dbReference type="InterPro" id="IPR014312">
    <property type="entry name" value="Succ_DH_anchor"/>
</dbReference>
<evidence type="ECO:0000313" key="24">
    <source>
        <dbReference type="Proteomes" id="UP000434580"/>
    </source>
</evidence>
<reference evidence="24 25" key="1">
    <citation type="submission" date="2019-11" db="EMBL/GenBank/DDBJ databases">
        <authorList>
            <person name="Holert J."/>
        </authorList>
    </citation>
    <scope>NUCLEOTIDE SEQUENCE [LARGE SCALE GENOMIC DNA]</scope>
    <source>
        <strain evidence="21">BC5_2</strain>
        <strain evidence="22">SB11_3</strain>
    </source>
</reference>
<dbReference type="EMBL" id="CACSII010000018">
    <property type="protein sequence ID" value="CAA0115794.1"/>
    <property type="molecule type" value="Genomic_DNA"/>
</dbReference>
<evidence type="ECO:0000313" key="23">
    <source>
        <dbReference type="EMBL" id="CAA0115794.1"/>
    </source>
</evidence>
<feature type="transmembrane region" description="Helical" evidence="19">
    <location>
        <begin position="21"/>
        <end position="38"/>
    </location>
</feature>
<comment type="pathway">
    <text evidence="3 16">Carbohydrate metabolism; tricarboxylic acid cycle.</text>
</comment>
<evidence type="ECO:0000313" key="20">
    <source>
        <dbReference type="EMBL" id="CAA0093721.1"/>
    </source>
</evidence>
<keyword evidence="12 16" id="KW-0249">Electron transport</keyword>
<evidence type="ECO:0000256" key="9">
    <source>
        <dbReference type="ARBA" id="ARBA00022617"/>
    </source>
</evidence>
<evidence type="ECO:0000313" key="21">
    <source>
        <dbReference type="EMBL" id="CAA0096469.1"/>
    </source>
</evidence>
<dbReference type="PANTHER" id="PTHR38689:SF1">
    <property type="entry name" value="SUCCINATE DEHYDROGENASE HYDROPHOBIC MEMBRANE ANCHOR SUBUNIT"/>
    <property type="match status" value="1"/>
</dbReference>
<dbReference type="GO" id="GO:0005886">
    <property type="term" value="C:plasma membrane"/>
    <property type="evidence" value="ECO:0007669"/>
    <property type="project" value="UniProtKB-SubCell"/>
</dbReference>
<keyword evidence="15 16" id="KW-0472">Membrane</keyword>
<evidence type="ECO:0000256" key="17">
    <source>
        <dbReference type="PIRSR" id="PIRSR000169-1"/>
    </source>
</evidence>
<evidence type="ECO:0000256" key="8">
    <source>
        <dbReference type="ARBA" id="ARBA00022532"/>
    </source>
</evidence>
<feature type="binding site" evidence="17">
    <location>
        <position position="83"/>
    </location>
    <ligand>
        <name>a ubiquinone</name>
        <dbReference type="ChEBI" id="CHEBI:16389"/>
    </ligand>
</feature>
<dbReference type="UniPathway" id="UPA00223"/>
<dbReference type="AlphaFoldDB" id="A0A5S9PVT0"/>
<keyword evidence="8 16" id="KW-0816">Tricarboxylic acid cycle</keyword>
<keyword evidence="9 18" id="KW-0349">Heme</keyword>
<keyword evidence="11 18" id="KW-0479">Metal-binding</keyword>
<evidence type="ECO:0000256" key="16">
    <source>
        <dbReference type="PIRNR" id="PIRNR000169"/>
    </source>
</evidence>
<evidence type="ECO:0000256" key="11">
    <source>
        <dbReference type="ARBA" id="ARBA00022723"/>
    </source>
</evidence>
<sequence length="121" mass="13644">MVTQVTNFGRSGLADWLVQRATAVIMLAYLVFMVGYLVSNPDLTFDQWKALFDQTWMAAFSTATLLAIVAHAWIGLWAVSTDYMTTRMMGAKATVVRLAFQAGYSIILFYYLVWGIKILWG</sequence>
<evidence type="ECO:0000256" key="3">
    <source>
        <dbReference type="ARBA" id="ARBA00005163"/>
    </source>
</evidence>
<dbReference type="InterPro" id="IPR000701">
    <property type="entry name" value="SuccDH_FuR_B_TM-su"/>
</dbReference>
<dbReference type="EMBL" id="CACSIO010000003">
    <property type="protein sequence ID" value="CAA0093721.1"/>
    <property type="molecule type" value="Genomic_DNA"/>
</dbReference>
<keyword evidence="25" id="KW-1185">Reference proteome</keyword>
<accession>A0A5S9PVT0</accession>
<feature type="transmembrane region" description="Helical" evidence="19">
    <location>
        <begin position="58"/>
        <end position="78"/>
    </location>
</feature>
<evidence type="ECO:0000256" key="6">
    <source>
        <dbReference type="ARBA" id="ARBA00022475"/>
    </source>
</evidence>
<keyword evidence="13 19" id="KW-1133">Transmembrane helix</keyword>
<evidence type="ECO:0000256" key="12">
    <source>
        <dbReference type="ARBA" id="ARBA00022982"/>
    </source>
</evidence>
<evidence type="ECO:0000256" key="10">
    <source>
        <dbReference type="ARBA" id="ARBA00022692"/>
    </source>
</evidence>
<dbReference type="Proteomes" id="UP000441399">
    <property type="component" value="Unassembled WGS sequence"/>
</dbReference>
<evidence type="ECO:0000256" key="15">
    <source>
        <dbReference type="ARBA" id="ARBA00023136"/>
    </source>
</evidence>
<dbReference type="Proteomes" id="UP000434580">
    <property type="component" value="Unassembled WGS sequence"/>
</dbReference>
<evidence type="ECO:0000313" key="22">
    <source>
        <dbReference type="EMBL" id="CAA0109023.1"/>
    </source>
</evidence>
<organism evidence="22 25">
    <name type="scientific">BD1-7 clade bacterium</name>
    <dbReference type="NCBI Taxonomy" id="2029982"/>
    <lineage>
        <taxon>Bacteria</taxon>
        <taxon>Pseudomonadati</taxon>
        <taxon>Pseudomonadota</taxon>
        <taxon>Gammaproteobacteria</taxon>
        <taxon>Cellvibrionales</taxon>
        <taxon>Spongiibacteraceae</taxon>
        <taxon>BD1-7 clade</taxon>
    </lineage>
</organism>
<evidence type="ECO:0000256" key="7">
    <source>
        <dbReference type="ARBA" id="ARBA00022519"/>
    </source>
</evidence>
<evidence type="ECO:0000256" key="19">
    <source>
        <dbReference type="SAM" id="Phobius"/>
    </source>
</evidence>
<gene>
    <name evidence="22" type="primary">sdhD_1</name>
    <name evidence="20" type="synonym">sdhD_2</name>
    <name evidence="23" type="ORF">DPBNPPHM_01995</name>
    <name evidence="21" type="ORF">DPBNPPHM_03415</name>
    <name evidence="22" type="ORF">OPDIPICF_01421</name>
    <name evidence="20" type="ORF">OPDIPICF_03890</name>
</gene>
<keyword evidence="5 16" id="KW-0813">Transport</keyword>
<dbReference type="Gene3D" id="1.20.1300.10">
    <property type="entry name" value="Fumarate reductase/succinate dehydrogenase, transmembrane subunit"/>
    <property type="match status" value="1"/>
</dbReference>
<evidence type="ECO:0000256" key="4">
    <source>
        <dbReference type="ARBA" id="ARBA00019425"/>
    </source>
</evidence>
<dbReference type="Pfam" id="PF01127">
    <property type="entry name" value="Sdh_cyt"/>
    <property type="match status" value="1"/>
</dbReference>
<dbReference type="GO" id="GO:0017004">
    <property type="term" value="P:cytochrome complex assembly"/>
    <property type="evidence" value="ECO:0007669"/>
    <property type="project" value="TreeGrafter"/>
</dbReference>
<feature type="binding site" description="axial binding residue" evidence="18">
    <location>
        <position position="71"/>
    </location>
    <ligand>
        <name>heme</name>
        <dbReference type="ChEBI" id="CHEBI:30413"/>
        <note>ligand shared with second transmembrane subunit</note>
    </ligand>
    <ligandPart>
        <name>Fe</name>
        <dbReference type="ChEBI" id="CHEBI:18248"/>
    </ligandPart>
</feature>
<comment type="function">
    <text evidence="1 16">Membrane-anchoring subunit of succinate dehydrogenase (SDH).</text>
</comment>
<evidence type="ECO:0000256" key="1">
    <source>
        <dbReference type="ARBA" id="ARBA00004050"/>
    </source>
</evidence>
<dbReference type="GO" id="GO:0006099">
    <property type="term" value="P:tricarboxylic acid cycle"/>
    <property type="evidence" value="ECO:0007669"/>
    <property type="project" value="UniProtKB-UniRule"/>
</dbReference>
<evidence type="ECO:0000256" key="13">
    <source>
        <dbReference type="ARBA" id="ARBA00022989"/>
    </source>
</evidence>
<dbReference type="GO" id="GO:0046872">
    <property type="term" value="F:metal ion binding"/>
    <property type="evidence" value="ECO:0007669"/>
    <property type="project" value="UniProtKB-KW"/>
</dbReference>
<evidence type="ECO:0000313" key="25">
    <source>
        <dbReference type="Proteomes" id="UP000441399"/>
    </source>
</evidence>